<dbReference type="InterPro" id="IPR033524">
    <property type="entry name" value="Glu/Leu/Phe/Val_DH_AS"/>
</dbReference>
<dbReference type="PRINTS" id="PR00082">
    <property type="entry name" value="GLFDHDRGNASE"/>
</dbReference>
<reference evidence="6 7" key="1">
    <citation type="journal article" date="2019" name="Int. J. Syst. Evol. Microbiol.">
        <title>The Global Catalogue of Microorganisms (GCM) 10K type strain sequencing project: providing services to taxonomists for standard genome sequencing and annotation.</title>
        <authorList>
            <consortium name="The Broad Institute Genomics Platform"/>
            <consortium name="The Broad Institute Genome Sequencing Center for Infectious Disease"/>
            <person name="Wu L."/>
            <person name="Ma J."/>
        </authorList>
    </citation>
    <scope>NUCLEOTIDE SEQUENCE [LARGE SCALE GENOMIC DNA]</scope>
    <source>
        <strain evidence="6 7">JCM 14942</strain>
    </source>
</reference>
<dbReference type="PROSITE" id="PS00074">
    <property type="entry name" value="GLFV_DEHYDROGENASE"/>
    <property type="match status" value="1"/>
</dbReference>
<dbReference type="InterPro" id="IPR006095">
    <property type="entry name" value="Glu/Leu/Phe/Val/Trp_DH"/>
</dbReference>
<organism evidence="6 7">
    <name type="scientific">Nocardioides humi</name>
    <dbReference type="NCBI Taxonomy" id="449461"/>
    <lineage>
        <taxon>Bacteria</taxon>
        <taxon>Bacillati</taxon>
        <taxon>Actinomycetota</taxon>
        <taxon>Actinomycetes</taxon>
        <taxon>Propionibacteriales</taxon>
        <taxon>Nocardioidaceae</taxon>
        <taxon>Nocardioides</taxon>
    </lineage>
</organism>
<proteinExistence type="inferred from homology"/>
<evidence type="ECO:0000256" key="3">
    <source>
        <dbReference type="ARBA" id="ARBA00023027"/>
    </source>
</evidence>
<dbReference type="InterPro" id="IPR046346">
    <property type="entry name" value="Aminoacid_DH-like_N_sf"/>
</dbReference>
<dbReference type="PIRSF" id="PIRSF000188">
    <property type="entry name" value="Phe_leu_dh"/>
    <property type="match status" value="1"/>
</dbReference>
<dbReference type="InterPro" id="IPR006097">
    <property type="entry name" value="Glu/Leu/Phe/Val/Trp_DH_dimer"/>
</dbReference>
<feature type="domain" description="Glutamate/phenylalanine/leucine/valine/L-tryptophan dehydrogenase C-terminal" evidence="5">
    <location>
        <begin position="181"/>
        <end position="384"/>
    </location>
</feature>
<keyword evidence="7" id="KW-1185">Reference proteome</keyword>
<dbReference type="Pfam" id="PF02812">
    <property type="entry name" value="ELFV_dehydrog_N"/>
    <property type="match status" value="1"/>
</dbReference>
<dbReference type="InterPro" id="IPR016211">
    <property type="entry name" value="Glu/Phe/Leu/Val/Trp_DH_bac/arc"/>
</dbReference>
<dbReference type="SMART" id="SM00839">
    <property type="entry name" value="ELFV_dehydrog"/>
    <property type="match status" value="1"/>
</dbReference>
<dbReference type="InterPro" id="IPR006096">
    <property type="entry name" value="Glu/Leu/Phe/Val/Trp_DH_C"/>
</dbReference>
<evidence type="ECO:0000256" key="4">
    <source>
        <dbReference type="RuleBase" id="RU004417"/>
    </source>
</evidence>
<comment type="caution">
    <text evidence="6">The sequence shown here is derived from an EMBL/GenBank/DDBJ whole genome shotgun (WGS) entry which is preliminary data.</text>
</comment>
<dbReference type="PANTHER" id="PTHR42722:SF1">
    <property type="entry name" value="VALINE DEHYDROGENASE"/>
    <property type="match status" value="1"/>
</dbReference>
<dbReference type="Pfam" id="PF00208">
    <property type="entry name" value="ELFV_dehydrog"/>
    <property type="match status" value="2"/>
</dbReference>
<dbReference type="Gene3D" id="3.40.50.720">
    <property type="entry name" value="NAD(P)-binding Rossmann-like Domain"/>
    <property type="match status" value="1"/>
</dbReference>
<evidence type="ECO:0000256" key="2">
    <source>
        <dbReference type="ARBA" id="ARBA00023002"/>
    </source>
</evidence>
<dbReference type="PANTHER" id="PTHR42722">
    <property type="entry name" value="LEUCINE DEHYDROGENASE"/>
    <property type="match status" value="1"/>
</dbReference>
<evidence type="ECO:0000313" key="7">
    <source>
        <dbReference type="Proteomes" id="UP001500842"/>
    </source>
</evidence>
<evidence type="ECO:0000313" key="6">
    <source>
        <dbReference type="EMBL" id="GAA1548881.1"/>
    </source>
</evidence>
<dbReference type="Gene3D" id="3.40.50.10860">
    <property type="entry name" value="Leucine Dehydrogenase, chain A, domain 1"/>
    <property type="match status" value="1"/>
</dbReference>
<dbReference type="Proteomes" id="UP001500842">
    <property type="component" value="Unassembled WGS sequence"/>
</dbReference>
<gene>
    <name evidence="6" type="ORF">GCM10009788_58450</name>
</gene>
<dbReference type="EMBL" id="BAAAOR010000052">
    <property type="protein sequence ID" value="GAA1548881.1"/>
    <property type="molecule type" value="Genomic_DNA"/>
</dbReference>
<keyword evidence="3" id="KW-0520">NAD</keyword>
<name>A0ABN2BWP1_9ACTN</name>
<protein>
    <submittedName>
        <fullName evidence="6">Glu/Leu/Phe/Val dehydrogenase dimerization domain-containing protein</fullName>
    </submittedName>
</protein>
<dbReference type="InterPro" id="IPR036291">
    <property type="entry name" value="NAD(P)-bd_dom_sf"/>
</dbReference>
<sequence>MRIVAKLDDGGCDPAHPGRRLVRMTLTAAPVASADLVFDRTDELGTAGHEQVVFCRDEATGLRAIIAIHDTRLGPALGGTRFHPYASEAEALTDVLRLSQGMTHKAAAAGIALGGGKAVIIGDPATVKTPALLAAYGRFVDSLSGRYLTAADVGTTAQDLDVVATATRYVVGSTGGSGDSGFSTAYGVFSAMRATAEHRWGGEGLRGRRVGVEGVGKVGSHLVALLLEEGAEVVVSDASGDALARLLEQRPRVTIRHSVLDAPVDVYAPCALGATLGPGSVDAIRASIVCGAANNQLLDSSVAPLLHRRGITWVPDYVANAGGLIQVAGEIGDRTADEVRADVAGIAATVRAILARSDEDDRLPSEVAAEIVAERLAAAPSRHAEGVRA</sequence>
<evidence type="ECO:0000259" key="5">
    <source>
        <dbReference type="SMART" id="SM00839"/>
    </source>
</evidence>
<comment type="similarity">
    <text evidence="1 4">Belongs to the Glu/Leu/Phe/Val dehydrogenases family.</text>
</comment>
<dbReference type="SUPFAM" id="SSF53223">
    <property type="entry name" value="Aminoacid dehydrogenase-like, N-terminal domain"/>
    <property type="match status" value="1"/>
</dbReference>
<evidence type="ECO:0000256" key="1">
    <source>
        <dbReference type="ARBA" id="ARBA00006382"/>
    </source>
</evidence>
<accession>A0ABN2BWP1</accession>
<dbReference type="SUPFAM" id="SSF51735">
    <property type="entry name" value="NAD(P)-binding Rossmann-fold domains"/>
    <property type="match status" value="1"/>
</dbReference>
<keyword evidence="2 4" id="KW-0560">Oxidoreductase</keyword>